<evidence type="ECO:0000313" key="2">
    <source>
        <dbReference type="Proteomes" id="UP000319671"/>
    </source>
</evidence>
<reference evidence="1 2" key="1">
    <citation type="submission" date="2019-06" db="EMBL/GenBank/DDBJ databases">
        <title>Sorghum-associated microbial communities from plants grown in Nebraska, USA.</title>
        <authorList>
            <person name="Schachtman D."/>
        </authorList>
    </citation>
    <scope>NUCLEOTIDE SEQUENCE [LARGE SCALE GENOMIC DNA]</scope>
    <source>
        <strain evidence="1 2">2482</strain>
    </source>
</reference>
<name>A0A561DSX1_9BACI</name>
<dbReference type="EMBL" id="VIVN01000002">
    <property type="protein sequence ID" value="TWE06400.1"/>
    <property type="molecule type" value="Genomic_DNA"/>
</dbReference>
<organism evidence="1 2">
    <name type="scientific">Neobacillus bataviensis</name>
    <dbReference type="NCBI Taxonomy" id="220685"/>
    <lineage>
        <taxon>Bacteria</taxon>
        <taxon>Bacillati</taxon>
        <taxon>Bacillota</taxon>
        <taxon>Bacilli</taxon>
        <taxon>Bacillales</taxon>
        <taxon>Bacillaceae</taxon>
        <taxon>Neobacillus</taxon>
    </lineage>
</organism>
<comment type="caution">
    <text evidence="1">The sequence shown here is derived from an EMBL/GenBank/DDBJ whole genome shotgun (WGS) entry which is preliminary data.</text>
</comment>
<sequence length="85" mass="10107">MSFIMSLPAEQGINLYVKAVEKDIERQAWEQWLVAYQNMTKENFISFNDYFKQLKQPQRVKDNRSDDEIIQDAESILKSMKRSDS</sequence>
<dbReference type="Proteomes" id="UP000319671">
    <property type="component" value="Unassembled WGS sequence"/>
</dbReference>
<proteinExistence type="predicted"/>
<evidence type="ECO:0000313" key="1">
    <source>
        <dbReference type="EMBL" id="TWE06400.1"/>
    </source>
</evidence>
<protein>
    <submittedName>
        <fullName evidence="1">Uncharacterized protein</fullName>
    </submittedName>
</protein>
<dbReference type="AlphaFoldDB" id="A0A561DSX1"/>
<dbReference type="RefSeq" id="WP_144563156.1">
    <property type="nucleotide sequence ID" value="NZ_VIVN01000002.1"/>
</dbReference>
<keyword evidence="2" id="KW-1185">Reference proteome</keyword>
<accession>A0A561DSX1</accession>
<gene>
    <name evidence="1" type="ORF">FB550_102422</name>
</gene>